<protein>
    <submittedName>
        <fullName evidence="2">Uncharacterized protein</fullName>
    </submittedName>
</protein>
<accession>A0A2D2DFU2</accession>
<dbReference type="Proteomes" id="UP000229897">
    <property type="component" value="Chromosome"/>
</dbReference>
<evidence type="ECO:0000256" key="1">
    <source>
        <dbReference type="SAM" id="SignalP"/>
    </source>
</evidence>
<name>A0A2D2DFU2_9BURK</name>
<keyword evidence="1" id="KW-0732">Signal</keyword>
<evidence type="ECO:0000313" key="3">
    <source>
        <dbReference type="Proteomes" id="UP000229897"/>
    </source>
</evidence>
<dbReference type="OrthoDB" id="9990133at2"/>
<dbReference type="EMBL" id="CP024608">
    <property type="protein sequence ID" value="ATQ73846.1"/>
    <property type="molecule type" value="Genomic_DNA"/>
</dbReference>
<proteinExistence type="predicted"/>
<dbReference type="KEGG" id="mass:CR152_04435"/>
<feature type="signal peptide" evidence="1">
    <location>
        <begin position="1"/>
        <end position="21"/>
    </location>
</feature>
<organism evidence="2 3">
    <name type="scientific">Massilia violaceinigra</name>
    <dbReference type="NCBI Taxonomy" id="2045208"/>
    <lineage>
        <taxon>Bacteria</taxon>
        <taxon>Pseudomonadati</taxon>
        <taxon>Pseudomonadota</taxon>
        <taxon>Betaproteobacteria</taxon>
        <taxon>Burkholderiales</taxon>
        <taxon>Oxalobacteraceae</taxon>
        <taxon>Telluria group</taxon>
        <taxon>Massilia</taxon>
    </lineage>
</organism>
<sequence>MNNIFRTLIAMLLIWLTHAFAKPIGKEPAGDVAEVSYAGFEIEIITGVPEHQIREYGCAYTISEKEFLNLLLRDLSSTSQYDKRDVRAVITLADGRKYFVNRLGLVRNGKAMFKLDPRIFEEHLSLVKPGKCR</sequence>
<gene>
    <name evidence="2" type="ORF">CR152_04435</name>
</gene>
<feature type="chain" id="PRO_5013803631" evidence="1">
    <location>
        <begin position="22"/>
        <end position="133"/>
    </location>
</feature>
<dbReference type="RefSeq" id="WP_099873840.1">
    <property type="nucleotide sequence ID" value="NZ_CP024608.1"/>
</dbReference>
<reference evidence="2" key="1">
    <citation type="submission" date="2017-10" db="EMBL/GenBank/DDBJ databases">
        <title>Massilia psychrophilum sp. nov., a novel purple-pigmented bacterium isolated from Tianshan glacier, Xinjiang Municipality, China.</title>
        <authorList>
            <person name="Wang H."/>
        </authorList>
    </citation>
    <scope>NUCLEOTIDE SEQUENCE [LARGE SCALE GENOMIC DNA]</scope>
    <source>
        <strain evidence="2">B2</strain>
    </source>
</reference>
<dbReference type="AlphaFoldDB" id="A0A2D2DFU2"/>
<keyword evidence="3" id="KW-1185">Reference proteome</keyword>
<evidence type="ECO:0000313" key="2">
    <source>
        <dbReference type="EMBL" id="ATQ73846.1"/>
    </source>
</evidence>